<gene>
    <name evidence="2" type="ORF">BJX66DRAFT_96645</name>
</gene>
<evidence type="ECO:0000256" key="1">
    <source>
        <dbReference type="SAM" id="MobiDB-lite"/>
    </source>
</evidence>
<proteinExistence type="predicted"/>
<name>A0ABR4FM15_9EURO</name>
<evidence type="ECO:0000313" key="2">
    <source>
        <dbReference type="EMBL" id="KAL2784092.1"/>
    </source>
</evidence>
<evidence type="ECO:0000313" key="3">
    <source>
        <dbReference type="Proteomes" id="UP001610563"/>
    </source>
</evidence>
<accession>A0ABR4FM15</accession>
<protein>
    <submittedName>
        <fullName evidence="2">Uncharacterized protein</fullName>
    </submittedName>
</protein>
<reference evidence="2 3" key="1">
    <citation type="submission" date="2024-07" db="EMBL/GenBank/DDBJ databases">
        <title>Section-level genome sequencing and comparative genomics of Aspergillus sections Usti and Cavernicolus.</title>
        <authorList>
            <consortium name="Lawrence Berkeley National Laboratory"/>
            <person name="Nybo J.L."/>
            <person name="Vesth T.C."/>
            <person name="Theobald S."/>
            <person name="Frisvad J.C."/>
            <person name="Larsen T.O."/>
            <person name="Kjaerboelling I."/>
            <person name="Rothschild-Mancinelli K."/>
            <person name="Lyhne E.K."/>
            <person name="Kogle M.E."/>
            <person name="Barry K."/>
            <person name="Clum A."/>
            <person name="Na H."/>
            <person name="Ledsgaard L."/>
            <person name="Lin J."/>
            <person name="Lipzen A."/>
            <person name="Kuo A."/>
            <person name="Riley R."/>
            <person name="Mondo S."/>
            <person name="Labutti K."/>
            <person name="Haridas S."/>
            <person name="Pangalinan J."/>
            <person name="Salamov A.A."/>
            <person name="Simmons B.A."/>
            <person name="Magnuson J.K."/>
            <person name="Chen J."/>
            <person name="Drula E."/>
            <person name="Henrissat B."/>
            <person name="Wiebenga A."/>
            <person name="Lubbers R.J."/>
            <person name="Gomes A.C."/>
            <person name="Makela M.R."/>
            <person name="Stajich J."/>
            <person name="Grigoriev I.V."/>
            <person name="Mortensen U.H."/>
            <person name="De Vries R.P."/>
            <person name="Baker S.E."/>
            <person name="Andersen M.R."/>
        </authorList>
    </citation>
    <scope>NUCLEOTIDE SEQUENCE [LARGE SCALE GENOMIC DNA]</scope>
    <source>
        <strain evidence="2 3">CBS 209.92</strain>
    </source>
</reference>
<organism evidence="2 3">
    <name type="scientific">Aspergillus keveii</name>
    <dbReference type="NCBI Taxonomy" id="714993"/>
    <lineage>
        <taxon>Eukaryota</taxon>
        <taxon>Fungi</taxon>
        <taxon>Dikarya</taxon>
        <taxon>Ascomycota</taxon>
        <taxon>Pezizomycotina</taxon>
        <taxon>Eurotiomycetes</taxon>
        <taxon>Eurotiomycetidae</taxon>
        <taxon>Eurotiales</taxon>
        <taxon>Aspergillaceae</taxon>
        <taxon>Aspergillus</taxon>
        <taxon>Aspergillus subgen. Nidulantes</taxon>
    </lineage>
</organism>
<keyword evidence="3" id="KW-1185">Reference proteome</keyword>
<dbReference type="EMBL" id="JBFTWV010000195">
    <property type="protein sequence ID" value="KAL2784092.1"/>
    <property type="molecule type" value="Genomic_DNA"/>
</dbReference>
<feature type="compositionally biased region" description="Low complexity" evidence="1">
    <location>
        <begin position="1"/>
        <end position="33"/>
    </location>
</feature>
<dbReference type="Proteomes" id="UP001610563">
    <property type="component" value="Unassembled WGS sequence"/>
</dbReference>
<feature type="region of interest" description="Disordered" evidence="1">
    <location>
        <begin position="1"/>
        <end position="38"/>
    </location>
</feature>
<comment type="caution">
    <text evidence="2">The sequence shown here is derived from an EMBL/GenBank/DDBJ whole genome shotgun (WGS) entry which is preliminary data.</text>
</comment>
<sequence>MAYSRSNSTRSYSSCEQPTSEISSSSESSSQASESDHPLTRLAQTSVRQIFPQEDCTIDKFFEKHRRALLENRSRNQFLAFKDVPPSVVKRLSSSSSSKFVRCFYNTVTSVLITKTMPLGAHEAAIRYFDILVLRELQTMQLDEEVEYLGSKKVTAGAWTKEADSSWRPMTENKMTLILEVGNSESANHLKTLTHAWLESADAQIGFTISIDQNVPRIEIKRWELVPHLPSITSRAAPTSIAAATSAITVAKVGDTTTVIPGLGGLPYFVIPFRKVFNRGPQNTVERDLVLPEHGLKILAERVWKQQAEDAESL</sequence>